<dbReference type="InterPro" id="IPR017900">
    <property type="entry name" value="4Fe4S_Fe_S_CS"/>
</dbReference>
<organism evidence="9 10">
    <name type="scientific">Alkalibacter saccharofermentans DSM 14828</name>
    <dbReference type="NCBI Taxonomy" id="1120975"/>
    <lineage>
        <taxon>Bacteria</taxon>
        <taxon>Bacillati</taxon>
        <taxon>Bacillota</taxon>
        <taxon>Clostridia</taxon>
        <taxon>Eubacteriales</taxon>
        <taxon>Eubacteriaceae</taxon>
        <taxon>Alkalibacter</taxon>
    </lineage>
</organism>
<dbReference type="InterPro" id="IPR017896">
    <property type="entry name" value="4Fe4S_Fe-S-bd"/>
</dbReference>
<dbReference type="GO" id="GO:0051539">
    <property type="term" value="F:4 iron, 4 sulfur cluster binding"/>
    <property type="evidence" value="ECO:0007669"/>
    <property type="project" value="UniProtKB-KW"/>
</dbReference>
<keyword evidence="1" id="KW-0813">Transport</keyword>
<sequence>MKSKVYFTGLSNMGKGNNFVKKIEKIFDASDAGSILTDGDLTAIKLHFGEPGNTAYLHPTFVRKIVDKVKERKASPFLTDSNTLYFGGRDNSVNHLNSAIKNGFAYAVVDAPLIIADGLRGKNTIRVRISKKHFEDVLIAGEISQSDSMVVLSHVKGHDLAGFGGAVKNIAMGCASAAGKQQQHSTTKPVIESYCIGCKRCIKWCPVTAITVEEKQAKIDYIKCIGCGECIAMCPVNAIKPQWSTDESSFQERMVEYAYGAVADKMKNDKVIFINFVINVTPNCDCKAWSEAPIVPDVGILVSRDPVAIDKASCDLINQQIGNKNTLLTTNHEKGKNKFAGIQDRNIDINIQFEYGKEIGLGNTDYELIEV</sequence>
<dbReference type="Proteomes" id="UP000184251">
    <property type="component" value="Unassembled WGS sequence"/>
</dbReference>
<evidence type="ECO:0000259" key="8">
    <source>
        <dbReference type="PROSITE" id="PS51379"/>
    </source>
</evidence>
<evidence type="ECO:0000256" key="5">
    <source>
        <dbReference type="ARBA" id="ARBA00022982"/>
    </source>
</evidence>
<dbReference type="Gene3D" id="3.40.50.11440">
    <property type="match status" value="1"/>
</dbReference>
<dbReference type="Pfam" id="PF12838">
    <property type="entry name" value="Fer4_7"/>
    <property type="match status" value="1"/>
</dbReference>
<dbReference type="InterPro" id="IPR007160">
    <property type="entry name" value="DUF362"/>
</dbReference>
<evidence type="ECO:0000256" key="3">
    <source>
        <dbReference type="ARBA" id="ARBA00022723"/>
    </source>
</evidence>
<dbReference type="InterPro" id="IPR050572">
    <property type="entry name" value="Fe-S_Ferredoxin"/>
</dbReference>
<evidence type="ECO:0000256" key="1">
    <source>
        <dbReference type="ARBA" id="ARBA00022448"/>
    </source>
</evidence>
<dbReference type="SUPFAM" id="SSF54862">
    <property type="entry name" value="4Fe-4S ferredoxins"/>
    <property type="match status" value="1"/>
</dbReference>
<dbReference type="PANTHER" id="PTHR43687">
    <property type="entry name" value="ADENYLYLSULFATE REDUCTASE, BETA SUBUNIT"/>
    <property type="match status" value="1"/>
</dbReference>
<accession>A0A1M4VF25</accession>
<dbReference type="GO" id="GO:0046872">
    <property type="term" value="F:metal ion binding"/>
    <property type="evidence" value="ECO:0007669"/>
    <property type="project" value="UniProtKB-KW"/>
</dbReference>
<evidence type="ECO:0000256" key="7">
    <source>
        <dbReference type="ARBA" id="ARBA00023014"/>
    </source>
</evidence>
<evidence type="ECO:0000256" key="6">
    <source>
        <dbReference type="ARBA" id="ARBA00023004"/>
    </source>
</evidence>
<keyword evidence="3" id="KW-0479">Metal-binding</keyword>
<gene>
    <name evidence="9" type="ORF">SAMN02746064_00972</name>
</gene>
<evidence type="ECO:0000256" key="4">
    <source>
        <dbReference type="ARBA" id="ARBA00022737"/>
    </source>
</evidence>
<keyword evidence="6" id="KW-0408">Iron</keyword>
<keyword evidence="5" id="KW-0249">Electron transport</keyword>
<dbReference type="PROSITE" id="PS51379">
    <property type="entry name" value="4FE4S_FER_2"/>
    <property type="match status" value="2"/>
</dbReference>
<evidence type="ECO:0000256" key="2">
    <source>
        <dbReference type="ARBA" id="ARBA00022485"/>
    </source>
</evidence>
<dbReference type="PROSITE" id="PS00198">
    <property type="entry name" value="4FE4S_FER_1"/>
    <property type="match status" value="1"/>
</dbReference>
<keyword evidence="4" id="KW-0677">Repeat</keyword>
<evidence type="ECO:0000313" key="9">
    <source>
        <dbReference type="EMBL" id="SHE67557.1"/>
    </source>
</evidence>
<dbReference type="RefSeq" id="WP_073269960.1">
    <property type="nucleotide sequence ID" value="NZ_FQTU01000005.1"/>
</dbReference>
<dbReference type="EMBL" id="FQTU01000005">
    <property type="protein sequence ID" value="SHE67557.1"/>
    <property type="molecule type" value="Genomic_DNA"/>
</dbReference>
<feature type="domain" description="4Fe-4S ferredoxin-type" evidence="8">
    <location>
        <begin position="187"/>
        <end position="214"/>
    </location>
</feature>
<keyword evidence="7" id="KW-0411">Iron-sulfur</keyword>
<reference evidence="9 10" key="1">
    <citation type="submission" date="2016-11" db="EMBL/GenBank/DDBJ databases">
        <authorList>
            <person name="Jaros S."/>
            <person name="Januszkiewicz K."/>
            <person name="Wedrychowicz H."/>
        </authorList>
    </citation>
    <scope>NUCLEOTIDE SEQUENCE [LARGE SCALE GENOMIC DNA]</scope>
    <source>
        <strain evidence="9 10">DSM 14828</strain>
    </source>
</reference>
<name>A0A1M4VF25_9FIRM</name>
<dbReference type="OrthoDB" id="9781559at2"/>
<keyword evidence="2" id="KW-0004">4Fe-4S</keyword>
<evidence type="ECO:0000313" key="10">
    <source>
        <dbReference type="Proteomes" id="UP000184251"/>
    </source>
</evidence>
<protein>
    <recommendedName>
        <fullName evidence="8">4Fe-4S ferredoxin-type domain-containing protein</fullName>
    </recommendedName>
</protein>
<dbReference type="Pfam" id="PF04015">
    <property type="entry name" value="DUF362"/>
    <property type="match status" value="1"/>
</dbReference>
<dbReference type="STRING" id="1120975.SAMN02746064_00972"/>
<proteinExistence type="predicted"/>
<feature type="domain" description="4Fe-4S ferredoxin-type" evidence="8">
    <location>
        <begin position="215"/>
        <end position="244"/>
    </location>
</feature>
<dbReference type="PANTHER" id="PTHR43687:SF6">
    <property type="entry name" value="L-ASPARTATE SEMIALDEHYDE SULFURTRANSFERASE IRON-SULFUR SUBUNIT"/>
    <property type="match status" value="1"/>
</dbReference>
<dbReference type="AlphaFoldDB" id="A0A1M4VF25"/>
<dbReference type="Gene3D" id="3.30.70.20">
    <property type="match status" value="1"/>
</dbReference>
<keyword evidence="10" id="KW-1185">Reference proteome</keyword>